<dbReference type="CDD" id="cd16981">
    <property type="entry name" value="CID_RPRD_like"/>
    <property type="match status" value="1"/>
</dbReference>
<reference evidence="4" key="1">
    <citation type="submission" date="2020-07" db="EMBL/GenBank/DDBJ databases">
        <authorList>
            <person name="Lin J."/>
        </authorList>
    </citation>
    <scope>NUCLEOTIDE SEQUENCE</scope>
</reference>
<organism evidence="4">
    <name type="scientific">Ananas comosus var. bracteatus</name>
    <name type="common">red pineapple</name>
    <dbReference type="NCBI Taxonomy" id="296719"/>
    <lineage>
        <taxon>Eukaryota</taxon>
        <taxon>Viridiplantae</taxon>
        <taxon>Streptophyta</taxon>
        <taxon>Embryophyta</taxon>
        <taxon>Tracheophyta</taxon>
        <taxon>Spermatophyta</taxon>
        <taxon>Magnoliopsida</taxon>
        <taxon>Liliopsida</taxon>
        <taxon>Poales</taxon>
        <taxon>Bromeliaceae</taxon>
        <taxon>Bromelioideae</taxon>
        <taxon>Ananas</taxon>
    </lineage>
</organism>
<feature type="compositionally biased region" description="Pro residues" evidence="2">
    <location>
        <begin position="526"/>
        <end position="539"/>
    </location>
</feature>
<dbReference type="PANTHER" id="PTHR12460:SF0">
    <property type="entry name" value="CID DOMAIN-CONTAINING PROTEIN-RELATED"/>
    <property type="match status" value="1"/>
</dbReference>
<evidence type="ECO:0000256" key="1">
    <source>
        <dbReference type="ARBA" id="ARBA00022664"/>
    </source>
</evidence>
<dbReference type="EMBL" id="LR862129">
    <property type="protein sequence ID" value="CAD1817401.1"/>
    <property type="molecule type" value="Genomic_DNA"/>
</dbReference>
<sequence length="572" mass="62131">MTRSTLRRCSDSEICIAMTNTKAEMNSAFSDQVLAEKLSKLNSSQQSIESLSHWCISHRKKAKPVVETWEKQFNSSSKEQKVSFLYLANDILQNSKRKGSEFVNEFWKVLPGSLKHVYENGEENGKKVVMRLLLLEVMNVTVPPYTTIEIWEERRVFGSRGQGLKDAVLGDAPPALDNNGKGSNPIKIVRKDANTIRIKLAVGGMPEKIVTAYQSVLDEHFNEDTALNKCKDSIQLLGKMEKDVNDACFQGNQQGSPLIADLQDQETILKQCIQQLETVEATRAALVDQLKEALEEQESKLELVRTQLQAARAETDHTSKMRQRLDPSQPSNGLNPSPGILSRPSETALIREQNLPFLTPVAPQPQPPPQPITSFASTLTSAEEEHKKAAAAVAARLAASSSSAQVLSSILSSLAAEEAASMNSFSASPPLFQAEKKPRLEKPISVSDMSTGPYFGPQPPAQTNQASSSAFPPLPPPPLPPLPPLSMQQFAKTGGLMAGLLPQGFLGNSLPPPPPLPSHVGLARPSGPPPPPPLPPPPQQQQQLQSASTGFYPPPGLGFYGQVQPTPPAQRQ</sequence>
<dbReference type="InterPro" id="IPR006569">
    <property type="entry name" value="CID_dom"/>
</dbReference>
<feature type="domain" description="CID" evidence="3">
    <location>
        <begin position="26"/>
        <end position="159"/>
    </location>
</feature>
<accession>A0A6V7NFR0</accession>
<evidence type="ECO:0000256" key="2">
    <source>
        <dbReference type="SAM" id="MobiDB-lite"/>
    </source>
</evidence>
<dbReference type="Gene3D" id="1.25.40.90">
    <property type="match status" value="1"/>
</dbReference>
<feature type="compositionally biased region" description="Polar residues" evidence="2">
    <location>
        <begin position="326"/>
        <end position="335"/>
    </location>
</feature>
<evidence type="ECO:0000313" key="4">
    <source>
        <dbReference type="EMBL" id="CAD1817401.1"/>
    </source>
</evidence>
<dbReference type="PROSITE" id="PS51391">
    <property type="entry name" value="CID"/>
    <property type="match status" value="1"/>
</dbReference>
<gene>
    <name evidence="4" type="ORF">CB5_LOCUS612</name>
</gene>
<evidence type="ECO:0000259" key="3">
    <source>
        <dbReference type="PROSITE" id="PS51391"/>
    </source>
</evidence>
<dbReference type="Pfam" id="PF04818">
    <property type="entry name" value="CID"/>
    <property type="match status" value="1"/>
</dbReference>
<dbReference type="FunFam" id="1.25.40.90:FF:000018">
    <property type="entry name" value="ENTH/VHS family protein isoform 1"/>
    <property type="match status" value="1"/>
</dbReference>
<dbReference type="GO" id="GO:0031124">
    <property type="term" value="P:mRNA 3'-end processing"/>
    <property type="evidence" value="ECO:0007669"/>
    <property type="project" value="TreeGrafter"/>
</dbReference>
<feature type="region of interest" description="Disordered" evidence="2">
    <location>
        <begin position="358"/>
        <end position="383"/>
    </location>
</feature>
<dbReference type="GO" id="GO:0005634">
    <property type="term" value="C:nucleus"/>
    <property type="evidence" value="ECO:0007669"/>
    <property type="project" value="UniProtKB-ARBA"/>
</dbReference>
<dbReference type="InterPro" id="IPR008942">
    <property type="entry name" value="ENTH_VHS"/>
</dbReference>
<feature type="compositionally biased region" description="Polar residues" evidence="2">
    <location>
        <begin position="461"/>
        <end position="470"/>
    </location>
</feature>
<feature type="compositionally biased region" description="Pro residues" evidence="2">
    <location>
        <begin position="362"/>
        <end position="371"/>
    </location>
</feature>
<dbReference type="SUPFAM" id="SSF48464">
    <property type="entry name" value="ENTH/VHS domain"/>
    <property type="match status" value="1"/>
</dbReference>
<protein>
    <recommendedName>
        <fullName evidence="3">CID domain-containing protein</fullName>
    </recommendedName>
</protein>
<dbReference type="SMART" id="SM00582">
    <property type="entry name" value="RPR"/>
    <property type="match status" value="1"/>
</dbReference>
<name>A0A6V7NFR0_ANACO</name>
<feature type="compositionally biased region" description="Basic and acidic residues" evidence="2">
    <location>
        <begin position="313"/>
        <end position="325"/>
    </location>
</feature>
<dbReference type="GO" id="GO:0000993">
    <property type="term" value="F:RNA polymerase II complex binding"/>
    <property type="evidence" value="ECO:0007669"/>
    <property type="project" value="TreeGrafter"/>
</dbReference>
<feature type="region of interest" description="Disordered" evidence="2">
    <location>
        <begin position="444"/>
        <end position="572"/>
    </location>
</feature>
<feature type="region of interest" description="Disordered" evidence="2">
    <location>
        <begin position="311"/>
        <end position="342"/>
    </location>
</feature>
<keyword evidence="1" id="KW-0507">mRNA processing</keyword>
<dbReference type="AlphaFoldDB" id="A0A6V7NFR0"/>
<feature type="compositionally biased region" description="Pro residues" evidence="2">
    <location>
        <begin position="472"/>
        <end position="484"/>
    </location>
</feature>
<proteinExistence type="predicted"/>
<dbReference type="PANTHER" id="PTHR12460">
    <property type="entry name" value="CYCLIN-DEPENDENT KINASE INHIBITOR-RELATED PROTEIN"/>
    <property type="match status" value="1"/>
</dbReference>